<feature type="region of interest" description="Disordered" evidence="1">
    <location>
        <begin position="48"/>
        <end position="101"/>
    </location>
</feature>
<evidence type="ECO:0000313" key="4">
    <source>
        <dbReference type="Proteomes" id="UP001408789"/>
    </source>
</evidence>
<feature type="region of interest" description="Disordered" evidence="1">
    <location>
        <begin position="227"/>
        <end position="257"/>
    </location>
</feature>
<feature type="region of interest" description="Disordered" evidence="1">
    <location>
        <begin position="116"/>
        <end position="137"/>
    </location>
</feature>
<dbReference type="Proteomes" id="UP001408789">
    <property type="component" value="Unassembled WGS sequence"/>
</dbReference>
<keyword evidence="4" id="KW-1185">Reference proteome</keyword>
<dbReference type="InterPro" id="IPR033334">
    <property type="entry name" value="LNG1/2"/>
</dbReference>
<dbReference type="Pfam" id="PF14309">
    <property type="entry name" value="DUF4378"/>
    <property type="match status" value="1"/>
</dbReference>
<feature type="region of interest" description="Disordered" evidence="1">
    <location>
        <begin position="284"/>
        <end position="461"/>
    </location>
</feature>
<proteinExistence type="predicted"/>
<dbReference type="PANTHER" id="PTHR31680">
    <property type="entry name" value="LONGIFOLIA PROTEIN"/>
    <property type="match status" value="1"/>
</dbReference>
<comment type="caution">
    <text evidence="3">The sequence shown here is derived from an EMBL/GenBank/DDBJ whole genome shotgun (WGS) entry which is preliminary data.</text>
</comment>
<organism evidence="3 4">
    <name type="scientific">Deinandra increscens subsp. villosa</name>
    <dbReference type="NCBI Taxonomy" id="3103831"/>
    <lineage>
        <taxon>Eukaryota</taxon>
        <taxon>Viridiplantae</taxon>
        <taxon>Streptophyta</taxon>
        <taxon>Embryophyta</taxon>
        <taxon>Tracheophyta</taxon>
        <taxon>Spermatophyta</taxon>
        <taxon>Magnoliopsida</taxon>
        <taxon>eudicotyledons</taxon>
        <taxon>Gunneridae</taxon>
        <taxon>Pentapetalae</taxon>
        <taxon>asterids</taxon>
        <taxon>campanulids</taxon>
        <taxon>Asterales</taxon>
        <taxon>Asteraceae</taxon>
        <taxon>Asteroideae</taxon>
        <taxon>Heliantheae alliance</taxon>
        <taxon>Madieae</taxon>
        <taxon>Madiinae</taxon>
        <taxon>Deinandra</taxon>
    </lineage>
</organism>
<sequence length="752" mass="85265">MATKVVYTVREDKHGLQKQLGCIKGIFHVLDRGYLLGLHRHWRNQNKIATGQGDDGEKELKKSSQKAKEKNQKKMTTEKNRTSIESSRNSASSSCSSTTSTSFDCSKQVQAEWQLPSEPTSRNLHKKQPEWSLPPPDIRDVVKDSMTRVIRVTKDERVCPVMKHIDSPRPFMHQHSVEYDRKDRNLVKTQKISSAVKKMKEASRFSCDERESQYSLKSSFKVEELPRLSLDSKRNSKMKSMNESRSDPGSNKRPSSGIVARLMGLDSLTDSICEVETVKIKSDFGDRLGSSSPSPRVHSKIKPALQQQEGGDKPGSPTVKGTSSPKRRELLNRAVKPAKMDTEPVMVKGLHCVNHKAKKQVKDPAPRNNKATGRRSRSLQDLTGERPISSPRQQRSKNGIDKQCFHEPSSDSSKLKKQPKLKTRHLKTKPINLMQNSNETRNLSQDDDAVNSCKSESKPKVMPLSENNFAERLIEDKPMVELAKLTMEQTSPISVLDAFYLEDAPSPVNKKTNAFNDYGNLRIDEPEWNQVGIYNPVTGTDAGDFHQIELLSSSDGEKTESPCKSINEEHKYIREILLATGFLKDPDTAIKIAQLQSTDSLIKPELFHILEKTNDERHKNPSSRSNEKVRRKLIFDSVNDILFHKLAMSGFSGKRCKRYVDGEMLLTELWSEIDNLQSGSERFIYGEEDEFKILVSADLDKNSKNWDKYSYEVPGLVLDIERCIFKDLIDEIVNAYAAQDGLGKHCRRLFSM</sequence>
<dbReference type="EMBL" id="JBCNJP010000025">
    <property type="protein sequence ID" value="KAK9054038.1"/>
    <property type="molecule type" value="Genomic_DNA"/>
</dbReference>
<protein>
    <recommendedName>
        <fullName evidence="2">DUF4378 domain-containing protein</fullName>
    </recommendedName>
</protein>
<feature type="domain" description="DUF4378" evidence="2">
    <location>
        <begin position="569"/>
        <end position="731"/>
    </location>
</feature>
<dbReference type="PANTHER" id="PTHR31680:SF15">
    <property type="entry name" value="PROTEIN LONGIFOLIA 2"/>
    <property type="match status" value="1"/>
</dbReference>
<name>A0AAP0CIM0_9ASTR</name>
<evidence type="ECO:0000313" key="3">
    <source>
        <dbReference type="EMBL" id="KAK9054038.1"/>
    </source>
</evidence>
<feature type="compositionally biased region" description="Basic and acidic residues" evidence="1">
    <location>
        <begin position="398"/>
        <end position="409"/>
    </location>
</feature>
<reference evidence="3 4" key="1">
    <citation type="submission" date="2024-04" db="EMBL/GenBank/DDBJ databases">
        <title>The reference genome of an endangered Asteraceae, Deinandra increscens subsp. villosa, native to the Central Coast of California.</title>
        <authorList>
            <person name="Guilliams M."/>
            <person name="Hasenstab-Lehman K."/>
            <person name="Meyer R."/>
            <person name="Mcevoy S."/>
        </authorList>
    </citation>
    <scope>NUCLEOTIDE SEQUENCE [LARGE SCALE GENOMIC DNA]</scope>
    <source>
        <tissue evidence="3">Leaf</tissue>
    </source>
</reference>
<dbReference type="AlphaFoldDB" id="A0AAP0CIM0"/>
<gene>
    <name evidence="3" type="ORF">SSX86_025114</name>
</gene>
<feature type="compositionally biased region" description="Basic residues" evidence="1">
    <location>
        <begin position="415"/>
        <end position="428"/>
    </location>
</feature>
<feature type="compositionally biased region" description="Basic and acidic residues" evidence="1">
    <location>
        <begin position="58"/>
        <end position="82"/>
    </location>
</feature>
<dbReference type="InterPro" id="IPR025486">
    <property type="entry name" value="DUF4378"/>
</dbReference>
<evidence type="ECO:0000256" key="1">
    <source>
        <dbReference type="SAM" id="MobiDB-lite"/>
    </source>
</evidence>
<feature type="compositionally biased region" description="Polar residues" evidence="1">
    <location>
        <begin position="433"/>
        <end position="443"/>
    </location>
</feature>
<accession>A0AAP0CIM0</accession>
<evidence type="ECO:0000259" key="2">
    <source>
        <dbReference type="Pfam" id="PF14309"/>
    </source>
</evidence>
<feature type="compositionally biased region" description="Low complexity" evidence="1">
    <location>
        <begin position="83"/>
        <end position="101"/>
    </location>
</feature>
<dbReference type="GO" id="GO:0051513">
    <property type="term" value="P:regulation of monopolar cell growth"/>
    <property type="evidence" value="ECO:0007669"/>
    <property type="project" value="InterPro"/>
</dbReference>
<feature type="compositionally biased region" description="Basic and acidic residues" evidence="1">
    <location>
        <begin position="227"/>
        <end position="246"/>
    </location>
</feature>